<dbReference type="RefSeq" id="WP_183961496.1">
    <property type="nucleotide sequence ID" value="NZ_JACHHP010000004.1"/>
</dbReference>
<protein>
    <recommendedName>
        <fullName evidence="3">DUF4124 domain-containing protein</fullName>
    </recommendedName>
</protein>
<evidence type="ECO:0000313" key="2">
    <source>
        <dbReference type="Proteomes" id="UP000521199"/>
    </source>
</evidence>
<dbReference type="Proteomes" id="UP000521199">
    <property type="component" value="Unassembled WGS sequence"/>
</dbReference>
<sequence>MFAALSLAPTQLADAAVRRCIGPDGGTIYTDRPCDQFNAREQATAPPSLSPDAVVDLDNPGLVRSDCARGADSLLFDLRRAVESADINAIAGLYHWPGIGGRTAVFVMNRLEDAVADPGATVELVYPESAFVIDDPAAYPDRPVENPSGIRITRYVDAASARQPELLLGLRRHAGCWWIHF</sequence>
<gene>
    <name evidence="1" type="ORF">HNQ52_002505</name>
</gene>
<reference evidence="1 2" key="1">
    <citation type="submission" date="2020-08" db="EMBL/GenBank/DDBJ databases">
        <title>Genomic Encyclopedia of Type Strains, Phase IV (KMG-IV): sequencing the most valuable type-strain genomes for metagenomic binning, comparative biology and taxonomic classification.</title>
        <authorList>
            <person name="Goeker M."/>
        </authorList>
    </citation>
    <scope>NUCLEOTIDE SEQUENCE [LARGE SCALE GENOMIC DNA]</scope>
    <source>
        <strain evidence="1 2">DSM 24163</strain>
    </source>
</reference>
<name>A0A7W8G2Q5_9GAMM</name>
<comment type="caution">
    <text evidence="1">The sequence shown here is derived from an EMBL/GenBank/DDBJ whole genome shotgun (WGS) entry which is preliminary data.</text>
</comment>
<evidence type="ECO:0000313" key="1">
    <source>
        <dbReference type="EMBL" id="MBB5208955.1"/>
    </source>
</evidence>
<dbReference type="AlphaFoldDB" id="A0A7W8G2Q5"/>
<proteinExistence type="predicted"/>
<organism evidence="1 2">
    <name type="scientific">Chiayiivirga flava</name>
    <dbReference type="NCBI Taxonomy" id="659595"/>
    <lineage>
        <taxon>Bacteria</taxon>
        <taxon>Pseudomonadati</taxon>
        <taxon>Pseudomonadota</taxon>
        <taxon>Gammaproteobacteria</taxon>
        <taxon>Lysobacterales</taxon>
        <taxon>Lysobacteraceae</taxon>
        <taxon>Chiayiivirga</taxon>
    </lineage>
</organism>
<evidence type="ECO:0008006" key="3">
    <source>
        <dbReference type="Google" id="ProtNLM"/>
    </source>
</evidence>
<dbReference type="EMBL" id="JACHHP010000004">
    <property type="protein sequence ID" value="MBB5208955.1"/>
    <property type="molecule type" value="Genomic_DNA"/>
</dbReference>
<accession>A0A7W8G2Q5</accession>
<keyword evidence="2" id="KW-1185">Reference proteome</keyword>